<keyword evidence="9" id="KW-0067">ATP-binding</keyword>
<dbReference type="PROSITE" id="PS50109">
    <property type="entry name" value="HIS_KIN"/>
    <property type="match status" value="1"/>
</dbReference>
<dbReference type="Pfam" id="PF13185">
    <property type="entry name" value="GAF_2"/>
    <property type="match status" value="1"/>
</dbReference>
<reference evidence="18 19" key="1">
    <citation type="submission" date="2014-02" db="EMBL/GenBank/DDBJ databases">
        <title>The small core and large imbalanced accessory genome model reveals a collaborative survival strategy of Sorangium cellulosum strains in nature.</title>
        <authorList>
            <person name="Han K."/>
            <person name="Peng R."/>
            <person name="Blom J."/>
            <person name="Li Y.-Z."/>
        </authorList>
    </citation>
    <scope>NUCLEOTIDE SEQUENCE [LARGE SCALE GENOMIC DNA]</scope>
    <source>
        <strain evidence="18 19">So0011-07</strain>
    </source>
</reference>
<evidence type="ECO:0000256" key="5">
    <source>
        <dbReference type="ARBA" id="ARBA00022553"/>
    </source>
</evidence>
<evidence type="ECO:0000256" key="10">
    <source>
        <dbReference type="ARBA" id="ARBA00023012"/>
    </source>
</evidence>
<dbReference type="GO" id="GO:0000155">
    <property type="term" value="F:phosphorelay sensor kinase activity"/>
    <property type="evidence" value="ECO:0007669"/>
    <property type="project" value="InterPro"/>
</dbReference>
<dbReference type="InterPro" id="IPR000700">
    <property type="entry name" value="PAS-assoc_C"/>
</dbReference>
<keyword evidence="5" id="KW-0597">Phosphoprotein</keyword>
<dbReference type="Gene3D" id="1.10.287.130">
    <property type="match status" value="1"/>
</dbReference>
<evidence type="ECO:0000313" key="18">
    <source>
        <dbReference type="EMBL" id="KYF88146.1"/>
    </source>
</evidence>
<evidence type="ECO:0000256" key="8">
    <source>
        <dbReference type="ARBA" id="ARBA00022777"/>
    </source>
</evidence>
<dbReference type="Gene3D" id="3.30.450.40">
    <property type="match status" value="1"/>
</dbReference>
<dbReference type="InterPro" id="IPR036097">
    <property type="entry name" value="HisK_dim/P_sf"/>
</dbReference>
<evidence type="ECO:0000256" key="13">
    <source>
        <dbReference type="SAM" id="Coils"/>
    </source>
</evidence>
<dbReference type="InterPro" id="IPR004358">
    <property type="entry name" value="Sig_transdc_His_kin-like_C"/>
</dbReference>
<keyword evidence="8" id="KW-0418">Kinase</keyword>
<dbReference type="NCBIfam" id="TIGR00229">
    <property type="entry name" value="sensory_box"/>
    <property type="match status" value="1"/>
</dbReference>
<dbReference type="Gene3D" id="3.30.565.10">
    <property type="entry name" value="Histidine kinase-like ATPase, C-terminal domain"/>
    <property type="match status" value="1"/>
</dbReference>
<dbReference type="InterPro" id="IPR005467">
    <property type="entry name" value="His_kinase_dom"/>
</dbReference>
<sequence>MQAPTVLVVERDDAQREEIRGMLEAAGLQVELAVTIAESLQRAVARPDLVLLNVDLPAGEQCELCRRLQASPDTAAIPVLHASRSCAAVGQSPTSGGCRASSPAWRLESRLLMTAVRALLEARTAKAESAESEERFRTTFDLAAVGMAHVSLDDRLIRVNPRLCELLGYTVEEMMALRAQDLRHPEHAEGALRHVQALGDGVIRCSTVEERWLRRGGAMLWVAVTRSLARDRAGAALYVVEVVNEIERRKRAEEARERALASERVARIRVELAEARIARLQALTSELSRAVTPAQVAEVVLTLGLAALYADAGYVALPTEDGVLEVLLAPGYPQEVFERHRRIPLSARLPAADCIRTGQLLIFESPEAFRAAYPDSPMGDWARTRICVPMTLGDRTLGVLGVTYLDTCRLSEEDRSFMSTLAQHCAQALDRARLYEAEQRARRLREEALAIAAHDLRNPLSSILLAASLLERSAPADAAGQPVRDRAQRIKRAAERTIEMLHELLDAATIDAKSLKLDMRPCEVGSLVNEVVEMLSPIAEQKQIRLRAVLPGSSLQLTCDRGRMLQVLSNLAGNALKFTPEGREITISAGVEGAHVRLSVSDTGTGIKPEDLPRLFDRYWQARATRSAGAGLGLYIVKGIIEAHGGQISVESALGEGTTFSCTIPAASGPGGG</sequence>
<dbReference type="InterPro" id="IPR035965">
    <property type="entry name" value="PAS-like_dom_sf"/>
</dbReference>
<dbReference type="GO" id="GO:0009927">
    <property type="term" value="F:histidine phosphotransfer kinase activity"/>
    <property type="evidence" value="ECO:0007669"/>
    <property type="project" value="TreeGrafter"/>
</dbReference>
<dbReference type="SUPFAM" id="SSF55874">
    <property type="entry name" value="ATPase domain of HSP90 chaperone/DNA topoisomerase II/histidine kinase"/>
    <property type="match status" value="1"/>
</dbReference>
<dbReference type="GO" id="GO:0005524">
    <property type="term" value="F:ATP binding"/>
    <property type="evidence" value="ECO:0007669"/>
    <property type="project" value="UniProtKB-KW"/>
</dbReference>
<keyword evidence="10" id="KW-0902">Two-component regulatory system</keyword>
<feature type="coiled-coil region" evidence="13">
    <location>
        <begin position="243"/>
        <end position="290"/>
    </location>
</feature>
<evidence type="ECO:0000256" key="11">
    <source>
        <dbReference type="ARBA" id="ARBA00023136"/>
    </source>
</evidence>
<dbReference type="InterPro" id="IPR013655">
    <property type="entry name" value="PAS_fold_3"/>
</dbReference>
<evidence type="ECO:0000259" key="15">
    <source>
        <dbReference type="PROSITE" id="PS50110"/>
    </source>
</evidence>
<comment type="caution">
    <text evidence="18">The sequence shown here is derived from an EMBL/GenBank/DDBJ whole genome shotgun (WGS) entry which is preliminary data.</text>
</comment>
<dbReference type="SMART" id="SM00065">
    <property type="entry name" value="GAF"/>
    <property type="match status" value="1"/>
</dbReference>
<dbReference type="Pfam" id="PF00512">
    <property type="entry name" value="HisKA"/>
    <property type="match status" value="1"/>
</dbReference>
<keyword evidence="4" id="KW-1003">Cell membrane</keyword>
<keyword evidence="6" id="KW-0808">Transferase</keyword>
<dbReference type="InterPro" id="IPR001789">
    <property type="entry name" value="Sig_transdc_resp-reg_receiver"/>
</dbReference>
<evidence type="ECO:0000259" key="17">
    <source>
        <dbReference type="PROSITE" id="PS50113"/>
    </source>
</evidence>
<feature type="domain" description="Response regulatory" evidence="15">
    <location>
        <begin position="5"/>
        <end position="119"/>
    </location>
</feature>
<dbReference type="PROSITE" id="PS50110">
    <property type="entry name" value="RESPONSE_REGULATORY"/>
    <property type="match status" value="1"/>
</dbReference>
<dbReference type="GO" id="GO:0005886">
    <property type="term" value="C:plasma membrane"/>
    <property type="evidence" value="ECO:0007669"/>
    <property type="project" value="UniProtKB-SubCell"/>
</dbReference>
<dbReference type="EMBL" id="JEMB01001373">
    <property type="protein sequence ID" value="KYF88146.1"/>
    <property type="molecule type" value="Genomic_DNA"/>
</dbReference>
<evidence type="ECO:0000256" key="3">
    <source>
        <dbReference type="ARBA" id="ARBA00012438"/>
    </source>
</evidence>
<accession>A0A150S712</accession>
<dbReference type="SUPFAM" id="SSF55781">
    <property type="entry name" value="GAF domain-like"/>
    <property type="match status" value="1"/>
</dbReference>
<evidence type="ECO:0000259" key="16">
    <source>
        <dbReference type="PROSITE" id="PS50112"/>
    </source>
</evidence>
<dbReference type="CDD" id="cd16922">
    <property type="entry name" value="HATPase_EvgS-ArcB-TorS-like"/>
    <property type="match status" value="1"/>
</dbReference>
<proteinExistence type="predicted"/>
<keyword evidence="13" id="KW-0175">Coiled coil</keyword>
<dbReference type="Proteomes" id="UP000075635">
    <property type="component" value="Unassembled WGS sequence"/>
</dbReference>
<feature type="domain" description="PAC" evidence="17">
    <location>
        <begin position="206"/>
        <end position="258"/>
    </location>
</feature>
<dbReference type="InterPro" id="IPR029016">
    <property type="entry name" value="GAF-like_dom_sf"/>
</dbReference>
<dbReference type="Gene3D" id="3.40.50.2300">
    <property type="match status" value="1"/>
</dbReference>
<evidence type="ECO:0000256" key="2">
    <source>
        <dbReference type="ARBA" id="ARBA00004236"/>
    </source>
</evidence>
<feature type="domain" description="PAS" evidence="16">
    <location>
        <begin position="132"/>
        <end position="186"/>
    </location>
</feature>
<dbReference type="CDD" id="cd00082">
    <property type="entry name" value="HisKA"/>
    <property type="match status" value="1"/>
</dbReference>
<dbReference type="PANTHER" id="PTHR43047:SF72">
    <property type="entry name" value="OSMOSENSING HISTIDINE PROTEIN KINASE SLN1"/>
    <property type="match status" value="1"/>
</dbReference>
<evidence type="ECO:0000256" key="4">
    <source>
        <dbReference type="ARBA" id="ARBA00022475"/>
    </source>
</evidence>
<name>A0A150S712_SORCE</name>
<dbReference type="SUPFAM" id="SSF52172">
    <property type="entry name" value="CheY-like"/>
    <property type="match status" value="1"/>
</dbReference>
<dbReference type="InterPro" id="IPR011006">
    <property type="entry name" value="CheY-like_superfamily"/>
</dbReference>
<dbReference type="PANTHER" id="PTHR43047">
    <property type="entry name" value="TWO-COMPONENT HISTIDINE PROTEIN KINASE"/>
    <property type="match status" value="1"/>
</dbReference>
<dbReference type="InterPro" id="IPR003594">
    <property type="entry name" value="HATPase_dom"/>
</dbReference>
<dbReference type="SUPFAM" id="SSF47384">
    <property type="entry name" value="Homodimeric domain of signal transducing histidine kinase"/>
    <property type="match status" value="1"/>
</dbReference>
<gene>
    <name evidence="18" type="ORF">BE17_35455</name>
</gene>
<evidence type="ECO:0000256" key="6">
    <source>
        <dbReference type="ARBA" id="ARBA00022679"/>
    </source>
</evidence>
<dbReference type="EC" id="2.7.13.3" evidence="3"/>
<evidence type="ECO:0000256" key="12">
    <source>
        <dbReference type="PROSITE-ProRule" id="PRU00169"/>
    </source>
</evidence>
<dbReference type="SMART" id="SM00387">
    <property type="entry name" value="HATPase_c"/>
    <property type="match status" value="1"/>
</dbReference>
<keyword evidence="7" id="KW-0547">Nucleotide-binding</keyword>
<comment type="caution">
    <text evidence="12">Lacks conserved residue(s) required for the propagation of feature annotation.</text>
</comment>
<dbReference type="CDD" id="cd00130">
    <property type="entry name" value="PAS"/>
    <property type="match status" value="1"/>
</dbReference>
<evidence type="ECO:0000256" key="9">
    <source>
        <dbReference type="ARBA" id="ARBA00022840"/>
    </source>
</evidence>
<evidence type="ECO:0000256" key="1">
    <source>
        <dbReference type="ARBA" id="ARBA00000085"/>
    </source>
</evidence>
<organism evidence="18 19">
    <name type="scientific">Sorangium cellulosum</name>
    <name type="common">Polyangium cellulosum</name>
    <dbReference type="NCBI Taxonomy" id="56"/>
    <lineage>
        <taxon>Bacteria</taxon>
        <taxon>Pseudomonadati</taxon>
        <taxon>Myxococcota</taxon>
        <taxon>Polyangia</taxon>
        <taxon>Polyangiales</taxon>
        <taxon>Polyangiaceae</taxon>
        <taxon>Sorangium</taxon>
    </lineage>
</organism>
<feature type="domain" description="Histidine kinase" evidence="14">
    <location>
        <begin position="451"/>
        <end position="668"/>
    </location>
</feature>
<dbReference type="FunFam" id="3.30.565.10:FF:000023">
    <property type="entry name" value="PAS domain-containing sensor histidine kinase"/>
    <property type="match status" value="1"/>
</dbReference>
<evidence type="ECO:0000259" key="14">
    <source>
        <dbReference type="PROSITE" id="PS50109"/>
    </source>
</evidence>
<dbReference type="AlphaFoldDB" id="A0A150S712"/>
<dbReference type="InterPro" id="IPR003018">
    <property type="entry name" value="GAF"/>
</dbReference>
<dbReference type="Gene3D" id="3.30.450.20">
    <property type="entry name" value="PAS domain"/>
    <property type="match status" value="1"/>
</dbReference>
<dbReference type="PROSITE" id="PS50112">
    <property type="entry name" value="PAS"/>
    <property type="match status" value="1"/>
</dbReference>
<dbReference type="InterPro" id="IPR000014">
    <property type="entry name" value="PAS"/>
</dbReference>
<dbReference type="SMART" id="SM00388">
    <property type="entry name" value="HisKA"/>
    <property type="match status" value="1"/>
</dbReference>
<dbReference type="PRINTS" id="PR00344">
    <property type="entry name" value="BCTRLSENSOR"/>
</dbReference>
<dbReference type="Pfam" id="PF08447">
    <property type="entry name" value="PAS_3"/>
    <property type="match status" value="1"/>
</dbReference>
<dbReference type="InterPro" id="IPR003661">
    <property type="entry name" value="HisK_dim/P_dom"/>
</dbReference>
<keyword evidence="11" id="KW-0472">Membrane</keyword>
<dbReference type="PROSITE" id="PS50113">
    <property type="entry name" value="PAC"/>
    <property type="match status" value="1"/>
</dbReference>
<protein>
    <recommendedName>
        <fullName evidence="3">histidine kinase</fullName>
        <ecNumber evidence="3">2.7.13.3</ecNumber>
    </recommendedName>
</protein>
<comment type="catalytic activity">
    <reaction evidence="1">
        <text>ATP + protein L-histidine = ADP + protein N-phospho-L-histidine.</text>
        <dbReference type="EC" id="2.7.13.3"/>
    </reaction>
</comment>
<comment type="subcellular location">
    <subcellularLocation>
        <location evidence="2">Cell membrane</location>
    </subcellularLocation>
</comment>
<dbReference type="SMART" id="SM00091">
    <property type="entry name" value="PAS"/>
    <property type="match status" value="1"/>
</dbReference>
<evidence type="ECO:0000313" key="19">
    <source>
        <dbReference type="Proteomes" id="UP000075635"/>
    </source>
</evidence>
<dbReference type="SUPFAM" id="SSF55785">
    <property type="entry name" value="PYP-like sensor domain (PAS domain)"/>
    <property type="match status" value="1"/>
</dbReference>
<evidence type="ECO:0000256" key="7">
    <source>
        <dbReference type="ARBA" id="ARBA00022741"/>
    </source>
</evidence>
<dbReference type="InterPro" id="IPR036890">
    <property type="entry name" value="HATPase_C_sf"/>
</dbReference>
<dbReference type="Pfam" id="PF02518">
    <property type="entry name" value="HATPase_c"/>
    <property type="match status" value="1"/>
</dbReference>